<comment type="caution">
    <text evidence="1">The sequence shown here is derived from an EMBL/GenBank/DDBJ whole genome shotgun (WGS) entry which is preliminary data.</text>
</comment>
<keyword evidence="2" id="KW-1185">Reference proteome</keyword>
<name>A0A225NR59_9RHOB</name>
<proteinExistence type="predicted"/>
<accession>A0A225NR59</accession>
<evidence type="ECO:0000313" key="2">
    <source>
        <dbReference type="Proteomes" id="UP000215377"/>
    </source>
</evidence>
<evidence type="ECO:0000313" key="1">
    <source>
        <dbReference type="EMBL" id="OWU77339.1"/>
    </source>
</evidence>
<reference evidence="1 2" key="1">
    <citation type="submission" date="2013-04" db="EMBL/GenBank/DDBJ databases">
        <title>Oceanicola sp. 22II1-22F33 Genome Sequencing.</title>
        <authorList>
            <person name="Lai Q."/>
            <person name="Li G."/>
            <person name="Shao Z."/>
        </authorList>
    </citation>
    <scope>NUCLEOTIDE SEQUENCE [LARGE SCALE GENOMIC DNA]</scope>
    <source>
        <strain evidence="1 2">22II1-22F33</strain>
    </source>
</reference>
<dbReference type="EMBL" id="AQQR01000001">
    <property type="protein sequence ID" value="OWU77339.1"/>
    <property type="molecule type" value="Genomic_DNA"/>
</dbReference>
<organism evidence="1 2">
    <name type="scientific">Marinibacterium profundimaris</name>
    <dbReference type="NCBI Taxonomy" id="1679460"/>
    <lineage>
        <taxon>Bacteria</taxon>
        <taxon>Pseudomonadati</taxon>
        <taxon>Pseudomonadota</taxon>
        <taxon>Alphaproteobacteria</taxon>
        <taxon>Rhodobacterales</taxon>
        <taxon>Paracoccaceae</taxon>
        <taxon>Marinibacterium</taxon>
    </lineage>
</organism>
<dbReference type="Proteomes" id="UP000215377">
    <property type="component" value="Unassembled WGS sequence"/>
</dbReference>
<sequence length="267" mass="28644">MLPPLPATADVPAACGDSELRGACLKSCAVACEDPGFLQENVGYCLDNALVGRTPDMAPLTDAPHCAAHFDTAAAEPDAAESDAADIPEETDCSTLDRLSERRKCELAKVAPACSSTVSQLVGEAQLLVRVIDDEVSQYGDLLTRDWTDVTNQELLCSFTIDELDENYVIATENPAKLLSMKSRATDIQACQTEWEVFVRDNAATTGSDRLVDQVTRDAEDRLDALQGQIETISTSVATLENAAEIIVGIVDLHIIYCNPDGPTPPD</sequence>
<protein>
    <submittedName>
        <fullName evidence="1">Uncharacterized protein</fullName>
    </submittedName>
</protein>
<gene>
    <name evidence="1" type="ORF">ATO3_01025</name>
</gene>
<dbReference type="AlphaFoldDB" id="A0A225NR59"/>